<evidence type="ECO:0000256" key="3">
    <source>
        <dbReference type="PROSITE-ProRule" id="PRU00284"/>
    </source>
</evidence>
<proteinExistence type="predicted"/>
<dbReference type="SUPFAM" id="SSF58104">
    <property type="entry name" value="Methyl-accepting chemotaxis protein (MCP) signaling domain"/>
    <property type="match status" value="1"/>
</dbReference>
<evidence type="ECO:0000256" key="4">
    <source>
        <dbReference type="SAM" id="MobiDB-lite"/>
    </source>
</evidence>
<evidence type="ECO:0000256" key="1">
    <source>
        <dbReference type="ARBA" id="ARBA00004370"/>
    </source>
</evidence>
<accession>A0A370X0S7</accession>
<protein>
    <submittedName>
        <fullName evidence="6">Chemotaxis protein</fullName>
    </submittedName>
</protein>
<dbReference type="AlphaFoldDB" id="A0A370X0S7"/>
<comment type="subcellular location">
    <subcellularLocation>
        <location evidence="1">Membrane</location>
    </subcellularLocation>
</comment>
<evidence type="ECO:0000256" key="2">
    <source>
        <dbReference type="ARBA" id="ARBA00023224"/>
    </source>
</evidence>
<keyword evidence="7" id="KW-1185">Reference proteome</keyword>
<name>A0A370X0S7_9GAMM</name>
<dbReference type="GO" id="GO:0016020">
    <property type="term" value="C:membrane"/>
    <property type="evidence" value="ECO:0007669"/>
    <property type="project" value="UniProtKB-SubCell"/>
</dbReference>
<dbReference type="InterPro" id="IPR004089">
    <property type="entry name" value="MCPsignal_dom"/>
</dbReference>
<comment type="caution">
    <text evidence="6">The sequence shown here is derived from an EMBL/GenBank/DDBJ whole genome shotgun (WGS) entry which is preliminary data.</text>
</comment>
<dbReference type="OrthoDB" id="5938562at2"/>
<feature type="compositionally biased region" description="Polar residues" evidence="4">
    <location>
        <begin position="249"/>
        <end position="261"/>
    </location>
</feature>
<organism evidence="6 7">
    <name type="scientific">Dyella psychrodurans</name>
    <dbReference type="NCBI Taxonomy" id="1927960"/>
    <lineage>
        <taxon>Bacteria</taxon>
        <taxon>Pseudomonadati</taxon>
        <taxon>Pseudomonadota</taxon>
        <taxon>Gammaproteobacteria</taxon>
        <taxon>Lysobacterales</taxon>
        <taxon>Rhodanobacteraceae</taxon>
        <taxon>Dyella</taxon>
    </lineage>
</organism>
<dbReference type="Pfam" id="PF00015">
    <property type="entry name" value="MCPsignal"/>
    <property type="match status" value="1"/>
</dbReference>
<dbReference type="PANTHER" id="PTHR32089:SF112">
    <property type="entry name" value="LYSOZYME-LIKE PROTEIN-RELATED"/>
    <property type="match status" value="1"/>
</dbReference>
<dbReference type="Gene3D" id="1.10.287.950">
    <property type="entry name" value="Methyl-accepting chemotaxis protein"/>
    <property type="match status" value="1"/>
</dbReference>
<sequence length="436" mass="46848">MSLIRSQHLAALIQAALAGNEAEVARLSRKHPTAAGLLAPLFARLAPRAPAAVALQSLEQQSLVLTHAQTLHRDQSSLETSIGESRDSVGQLTDYSAGMSTMLQQAQGSIDQAAGAGGRSTASVGELNGQLRLLRSALSAMNQNQSLLTAQVAQIRTLTTSVQEIAHQTNLVALNAAIEAARAGDAGRGFAVVADEVKQLAEKTAQATAEIESVTSSIGEFSLQMNGNVQLGLQRLERAQTGVGETERSLQQGGEALQNSSERLRSLREAQDASHVRATTVKATLGALQRRAYEVRRFSESLGRAAALAHRSSLGWLEGESGNDTASLSLTVRESVVGLRQSIELALQEPTSLDRRWFDTDVLVRSLDRLTARHSQHPSNQTLRESAARLQEHGHAFLELLNSGQFEQARQLCGKFESERETINSQLATMLTDDLS</sequence>
<dbReference type="GO" id="GO:0006935">
    <property type="term" value="P:chemotaxis"/>
    <property type="evidence" value="ECO:0007669"/>
    <property type="project" value="UniProtKB-ARBA"/>
</dbReference>
<dbReference type="SMART" id="SM00283">
    <property type="entry name" value="MA"/>
    <property type="match status" value="1"/>
</dbReference>
<dbReference type="Proteomes" id="UP000255334">
    <property type="component" value="Unassembled WGS sequence"/>
</dbReference>
<dbReference type="EMBL" id="QRBF01000006">
    <property type="protein sequence ID" value="RDS81877.1"/>
    <property type="molecule type" value="Genomic_DNA"/>
</dbReference>
<dbReference type="GO" id="GO:0007165">
    <property type="term" value="P:signal transduction"/>
    <property type="evidence" value="ECO:0007669"/>
    <property type="project" value="UniProtKB-KW"/>
</dbReference>
<gene>
    <name evidence="6" type="ORF">DWU99_15760</name>
</gene>
<keyword evidence="2 3" id="KW-0807">Transducer</keyword>
<reference evidence="6 7" key="1">
    <citation type="submission" date="2018-07" db="EMBL/GenBank/DDBJ databases">
        <title>Dyella monticola sp. nov. and Dyella psychrodurans sp. nov. isolated from monsoon evergreen broad-leaved forest soil of Dinghu Mountain, China.</title>
        <authorList>
            <person name="Gao Z."/>
            <person name="Qiu L."/>
        </authorList>
    </citation>
    <scope>NUCLEOTIDE SEQUENCE [LARGE SCALE GENOMIC DNA]</scope>
    <source>
        <strain evidence="6 7">4MSK11</strain>
    </source>
</reference>
<feature type="region of interest" description="Disordered" evidence="4">
    <location>
        <begin position="244"/>
        <end position="271"/>
    </location>
</feature>
<dbReference type="RefSeq" id="WP_115479033.1">
    <property type="nucleotide sequence ID" value="NZ_QRBF01000006.1"/>
</dbReference>
<feature type="compositionally biased region" description="Basic and acidic residues" evidence="4">
    <location>
        <begin position="262"/>
        <end position="271"/>
    </location>
</feature>
<feature type="domain" description="Methyl-accepting transducer" evidence="5">
    <location>
        <begin position="53"/>
        <end position="292"/>
    </location>
</feature>
<dbReference type="PANTHER" id="PTHR32089">
    <property type="entry name" value="METHYL-ACCEPTING CHEMOTAXIS PROTEIN MCPB"/>
    <property type="match status" value="1"/>
</dbReference>
<evidence type="ECO:0000313" key="7">
    <source>
        <dbReference type="Proteomes" id="UP000255334"/>
    </source>
</evidence>
<evidence type="ECO:0000313" key="6">
    <source>
        <dbReference type="EMBL" id="RDS81877.1"/>
    </source>
</evidence>
<dbReference type="PROSITE" id="PS50111">
    <property type="entry name" value="CHEMOTAXIS_TRANSDUC_2"/>
    <property type="match status" value="1"/>
</dbReference>
<evidence type="ECO:0000259" key="5">
    <source>
        <dbReference type="PROSITE" id="PS50111"/>
    </source>
</evidence>